<keyword evidence="4" id="KW-1185">Reference proteome</keyword>
<feature type="domain" description="Fe-S metabolism associated" evidence="2">
    <location>
        <begin position="88"/>
        <end position="207"/>
    </location>
</feature>
<dbReference type="Proteomes" id="UP001293254">
    <property type="component" value="Unassembled WGS sequence"/>
</dbReference>
<comment type="similarity">
    <text evidence="1">Belongs to the SufE family.</text>
</comment>
<reference evidence="3" key="2">
    <citation type="journal article" date="2024" name="Plant">
        <title>Genomic evolution and insights into agronomic trait innovations of Sesamum species.</title>
        <authorList>
            <person name="Miao H."/>
            <person name="Wang L."/>
            <person name="Qu L."/>
            <person name="Liu H."/>
            <person name="Sun Y."/>
            <person name="Le M."/>
            <person name="Wang Q."/>
            <person name="Wei S."/>
            <person name="Zheng Y."/>
            <person name="Lin W."/>
            <person name="Duan Y."/>
            <person name="Cao H."/>
            <person name="Xiong S."/>
            <person name="Wang X."/>
            <person name="Wei L."/>
            <person name="Li C."/>
            <person name="Ma Q."/>
            <person name="Ju M."/>
            <person name="Zhao R."/>
            <person name="Li G."/>
            <person name="Mu C."/>
            <person name="Tian Q."/>
            <person name="Mei H."/>
            <person name="Zhang T."/>
            <person name="Gao T."/>
            <person name="Zhang H."/>
        </authorList>
    </citation>
    <scope>NUCLEOTIDE SEQUENCE</scope>
    <source>
        <strain evidence="3">3651</strain>
    </source>
</reference>
<sequence>MASTVPRSPLSRSSSFLFTKPVNTIESKYPSYIQRISAQNPPFLRFVFDPTSRKPIRQRFSLSCLTINQQPVVQIPSVSEKVQNLGFEFKSLAEPIDRVKRLLHYAALLPPFDESLRTQENRVFGCTAQVWLEVKMDGNGVMRFRADSDSEITKGFSSCLVWLLDGAEAEEVLSVKIDDLVEMNVGLPSRGKSRVNTWHNMLISMQRRTKDLVEERSRRKLQSLEAFSSLVAVIGSCKENQV</sequence>
<evidence type="ECO:0000313" key="3">
    <source>
        <dbReference type="EMBL" id="KAK4423890.1"/>
    </source>
</evidence>
<dbReference type="PANTHER" id="PTHR43597">
    <property type="entry name" value="SULFUR ACCEPTOR PROTEIN CSDE"/>
    <property type="match status" value="1"/>
</dbReference>
<evidence type="ECO:0000259" key="2">
    <source>
        <dbReference type="Pfam" id="PF02657"/>
    </source>
</evidence>
<evidence type="ECO:0000256" key="1">
    <source>
        <dbReference type="ARBA" id="ARBA00010282"/>
    </source>
</evidence>
<organism evidence="3 4">
    <name type="scientific">Sesamum alatum</name>
    <dbReference type="NCBI Taxonomy" id="300844"/>
    <lineage>
        <taxon>Eukaryota</taxon>
        <taxon>Viridiplantae</taxon>
        <taxon>Streptophyta</taxon>
        <taxon>Embryophyta</taxon>
        <taxon>Tracheophyta</taxon>
        <taxon>Spermatophyta</taxon>
        <taxon>Magnoliopsida</taxon>
        <taxon>eudicotyledons</taxon>
        <taxon>Gunneridae</taxon>
        <taxon>Pentapetalae</taxon>
        <taxon>asterids</taxon>
        <taxon>lamiids</taxon>
        <taxon>Lamiales</taxon>
        <taxon>Pedaliaceae</taxon>
        <taxon>Sesamum</taxon>
    </lineage>
</organism>
<dbReference type="EMBL" id="JACGWO010000007">
    <property type="protein sequence ID" value="KAK4423890.1"/>
    <property type="molecule type" value="Genomic_DNA"/>
</dbReference>
<dbReference type="InterPro" id="IPR003808">
    <property type="entry name" value="Fe-S_metab-assoc_dom"/>
</dbReference>
<proteinExistence type="inferred from homology"/>
<comment type="caution">
    <text evidence="3">The sequence shown here is derived from an EMBL/GenBank/DDBJ whole genome shotgun (WGS) entry which is preliminary data.</text>
</comment>
<dbReference type="Pfam" id="PF02657">
    <property type="entry name" value="SufE"/>
    <property type="match status" value="1"/>
</dbReference>
<evidence type="ECO:0000313" key="4">
    <source>
        <dbReference type="Proteomes" id="UP001293254"/>
    </source>
</evidence>
<dbReference type="PANTHER" id="PTHR43597:SF5">
    <property type="entry name" value="SUFE-LIKE PROTEIN 2, CHLOROPLASTIC"/>
    <property type="match status" value="1"/>
</dbReference>
<dbReference type="Gene3D" id="3.90.1010.10">
    <property type="match status" value="1"/>
</dbReference>
<accession>A0AAE2CIY9</accession>
<reference evidence="3" key="1">
    <citation type="submission" date="2020-06" db="EMBL/GenBank/DDBJ databases">
        <authorList>
            <person name="Li T."/>
            <person name="Hu X."/>
            <person name="Zhang T."/>
            <person name="Song X."/>
            <person name="Zhang H."/>
            <person name="Dai N."/>
            <person name="Sheng W."/>
            <person name="Hou X."/>
            <person name="Wei L."/>
        </authorList>
    </citation>
    <scope>NUCLEOTIDE SEQUENCE</scope>
    <source>
        <strain evidence="3">3651</strain>
        <tissue evidence="3">Leaf</tissue>
    </source>
</reference>
<name>A0AAE2CIY9_9LAMI</name>
<gene>
    <name evidence="3" type="ORF">Salat_1971900</name>
</gene>
<dbReference type="AlphaFoldDB" id="A0AAE2CIY9"/>
<dbReference type="SUPFAM" id="SSF82649">
    <property type="entry name" value="SufE/NifU"/>
    <property type="match status" value="1"/>
</dbReference>
<protein>
    <submittedName>
        <fullName evidence="3">SufE-like protein 2, chloroplastic</fullName>
    </submittedName>
</protein>